<protein>
    <submittedName>
        <fullName evidence="1">DUF432 domain-containing protein</fullName>
    </submittedName>
</protein>
<evidence type="ECO:0000313" key="1">
    <source>
        <dbReference type="EMBL" id="HHP81480.1"/>
    </source>
</evidence>
<dbReference type="Pfam" id="PF04254">
    <property type="entry name" value="DUF432"/>
    <property type="match status" value="1"/>
</dbReference>
<comment type="caution">
    <text evidence="1">The sequence shown here is derived from an EMBL/GenBank/DDBJ whole genome shotgun (WGS) entry which is preliminary data.</text>
</comment>
<name>A0A7C5TH26_9CREN</name>
<dbReference type="InterPro" id="IPR007366">
    <property type="entry name" value="DUF432"/>
</dbReference>
<gene>
    <name evidence="1" type="ORF">ENM84_02320</name>
</gene>
<dbReference type="AlphaFoldDB" id="A0A7C5TH26"/>
<reference evidence="1" key="1">
    <citation type="journal article" date="2020" name="mSystems">
        <title>Genome- and Community-Level Interaction Insights into Carbon Utilization and Element Cycling Functions of Hydrothermarchaeota in Hydrothermal Sediment.</title>
        <authorList>
            <person name="Zhou Z."/>
            <person name="Liu Y."/>
            <person name="Xu W."/>
            <person name="Pan J."/>
            <person name="Luo Z.H."/>
            <person name="Li M."/>
        </authorList>
    </citation>
    <scope>NUCLEOTIDE SEQUENCE [LARGE SCALE GENOMIC DNA]</scope>
    <source>
        <strain evidence="1">SpSt-1121</strain>
    </source>
</reference>
<organism evidence="1">
    <name type="scientific">Ignisphaera aggregans</name>
    <dbReference type="NCBI Taxonomy" id="334771"/>
    <lineage>
        <taxon>Archaea</taxon>
        <taxon>Thermoproteota</taxon>
        <taxon>Thermoprotei</taxon>
        <taxon>Desulfurococcales</taxon>
        <taxon>Desulfurococcaceae</taxon>
        <taxon>Ignisphaera</taxon>
    </lineage>
</organism>
<proteinExistence type="predicted"/>
<dbReference type="EMBL" id="DRZI01000092">
    <property type="protein sequence ID" value="HHP81480.1"/>
    <property type="molecule type" value="Genomic_DNA"/>
</dbReference>
<accession>A0A7C5TH26</accession>
<sequence>MFGLSISESFIIDMYRVEVSNVGNGIVYRRYKNDAIEKEIFTKDISLKPIPIYPLFYPRFLTRYILCEFNTPIYVPPMDSINFYMFFPIDIAIYGYKDNYFTVLDIIPIHRLYKYTLYGPPSRYGDVGGVIARYFKVATSLEKPKELMQGFCISYIEVRNKLDRFTAISKILLDSSPLLIFYETGSWRCCTQHITVTINTSTIAVVEYDRKPIEQGFKSIDEPEEVKTPIIIFRNDMLWGY</sequence>